<dbReference type="EMBL" id="JBEHCU010011271">
    <property type="protein sequence ID" value="KAL1376967.1"/>
    <property type="molecule type" value="Genomic_DNA"/>
</dbReference>
<reference evidence="1 2" key="1">
    <citation type="submission" date="2024-05" db="EMBL/GenBank/DDBJ databases">
        <title>Culex pipiens pipiens assembly and annotation.</title>
        <authorList>
            <person name="Alout H."/>
            <person name="Durand T."/>
        </authorList>
    </citation>
    <scope>NUCLEOTIDE SEQUENCE [LARGE SCALE GENOMIC DNA]</scope>
    <source>
        <strain evidence="1">HA-2024</strain>
        <tissue evidence="1">Whole body</tissue>
    </source>
</reference>
<evidence type="ECO:0000313" key="2">
    <source>
        <dbReference type="Proteomes" id="UP001562425"/>
    </source>
</evidence>
<keyword evidence="2" id="KW-1185">Reference proteome</keyword>
<name>A0ABD1CLL1_CULPP</name>
<dbReference type="InterPro" id="IPR015943">
    <property type="entry name" value="WD40/YVTN_repeat-like_dom_sf"/>
</dbReference>
<protein>
    <submittedName>
        <fullName evidence="1">Uncharacterized protein</fullName>
    </submittedName>
</protein>
<organism evidence="1 2">
    <name type="scientific">Culex pipiens pipiens</name>
    <name type="common">Northern house mosquito</name>
    <dbReference type="NCBI Taxonomy" id="38569"/>
    <lineage>
        <taxon>Eukaryota</taxon>
        <taxon>Metazoa</taxon>
        <taxon>Ecdysozoa</taxon>
        <taxon>Arthropoda</taxon>
        <taxon>Hexapoda</taxon>
        <taxon>Insecta</taxon>
        <taxon>Pterygota</taxon>
        <taxon>Neoptera</taxon>
        <taxon>Endopterygota</taxon>
        <taxon>Diptera</taxon>
        <taxon>Nematocera</taxon>
        <taxon>Culicoidea</taxon>
        <taxon>Culicidae</taxon>
        <taxon>Culicinae</taxon>
        <taxon>Culicini</taxon>
        <taxon>Culex</taxon>
        <taxon>Culex</taxon>
    </lineage>
</organism>
<proteinExistence type="predicted"/>
<dbReference type="Gene3D" id="2.130.10.10">
    <property type="entry name" value="YVTN repeat-like/Quinoprotein amine dehydrogenase"/>
    <property type="match status" value="1"/>
</dbReference>
<dbReference type="Proteomes" id="UP001562425">
    <property type="component" value="Unassembled WGS sequence"/>
</dbReference>
<comment type="caution">
    <text evidence="1">The sequence shown here is derived from an EMBL/GenBank/DDBJ whole genome shotgun (WGS) entry which is preliminary data.</text>
</comment>
<accession>A0ABD1CLL1</accession>
<evidence type="ECO:0000313" key="1">
    <source>
        <dbReference type="EMBL" id="KAL1376967.1"/>
    </source>
</evidence>
<sequence length="164" mass="18359">MTEILTEMQPCGQLVGHSGCLTQIANDSKYTDIVLSFSNDMPQIEWKLTRADANYDIPQKRLTLDGNNALSDSWDKTFRLWGLAAVGQCPVNHPVRKPPAPEATKTPKNATLPSLLALLPLLQGVVQPRDIRFKFPSLWFPVADAEQAIRSRSVEHTEENSFWS</sequence>
<dbReference type="AlphaFoldDB" id="A0ABD1CLL1"/>
<gene>
    <name evidence="1" type="ORF">pipiens_004261</name>
</gene>